<evidence type="ECO:0000256" key="8">
    <source>
        <dbReference type="ARBA" id="ARBA00023319"/>
    </source>
</evidence>
<evidence type="ECO:0000256" key="5">
    <source>
        <dbReference type="ARBA" id="ARBA00023136"/>
    </source>
</evidence>
<reference evidence="11" key="1">
    <citation type="submission" date="2014-03" db="EMBL/GenBank/DDBJ databases">
        <title>The sialotranscriptome of Amblyomma triste, Amblyomma parvum and Amblyomma cajennense ticks, uncovered by 454-based RNA-seq.</title>
        <authorList>
            <person name="Garcia G.R."/>
            <person name="Gardinassi L.G."/>
            <person name="Ribeiro J.M."/>
            <person name="Anatriello E."/>
            <person name="Ferreira B.R."/>
            <person name="Moreira H.N."/>
            <person name="Mafra C."/>
            <person name="Olegario M.M."/>
            <person name="Szabo P.J."/>
            <person name="Miranda-Santos I.K."/>
            <person name="Maruyama S.R."/>
        </authorList>
    </citation>
    <scope>NUCLEOTIDE SEQUENCE</scope>
    <source>
        <strain evidence="11">Uberlandia</strain>
        <tissue evidence="11">Salivary glands</tissue>
    </source>
</reference>
<dbReference type="SMART" id="SM00408">
    <property type="entry name" value="IGc2"/>
    <property type="match status" value="3"/>
</dbReference>
<dbReference type="PROSITE" id="PS50835">
    <property type="entry name" value="IG_LIKE"/>
    <property type="match status" value="3"/>
</dbReference>
<dbReference type="AlphaFoldDB" id="A0A023FFT4"/>
<dbReference type="Pfam" id="PF07686">
    <property type="entry name" value="V-set"/>
    <property type="match status" value="1"/>
</dbReference>
<keyword evidence="6" id="KW-1015">Disulfide bond</keyword>
<dbReference type="GO" id="GO:0098609">
    <property type="term" value="P:cell-cell adhesion"/>
    <property type="evidence" value="ECO:0007669"/>
    <property type="project" value="UniProtKB-ARBA"/>
</dbReference>
<dbReference type="CDD" id="cd00099">
    <property type="entry name" value="IgV"/>
    <property type="match status" value="1"/>
</dbReference>
<dbReference type="InterPro" id="IPR013783">
    <property type="entry name" value="Ig-like_fold"/>
</dbReference>
<dbReference type="GO" id="GO:0043005">
    <property type="term" value="C:neuron projection"/>
    <property type="evidence" value="ECO:0007669"/>
    <property type="project" value="TreeGrafter"/>
</dbReference>
<feature type="transmembrane region" description="Helical" evidence="9">
    <location>
        <begin position="379"/>
        <end position="398"/>
    </location>
</feature>
<keyword evidence="3" id="KW-0732">Signal</keyword>
<evidence type="ECO:0000256" key="6">
    <source>
        <dbReference type="ARBA" id="ARBA00023157"/>
    </source>
</evidence>
<evidence type="ECO:0000256" key="4">
    <source>
        <dbReference type="ARBA" id="ARBA00022737"/>
    </source>
</evidence>
<dbReference type="InterPro" id="IPR003598">
    <property type="entry name" value="Ig_sub2"/>
</dbReference>
<evidence type="ECO:0000256" key="7">
    <source>
        <dbReference type="ARBA" id="ARBA00023180"/>
    </source>
</evidence>
<feature type="non-terminal residue" evidence="11">
    <location>
        <position position="1"/>
    </location>
</feature>
<feature type="domain" description="Ig-like" evidence="10">
    <location>
        <begin position="264"/>
        <end position="355"/>
    </location>
</feature>
<keyword evidence="2" id="KW-1003">Cell membrane</keyword>
<dbReference type="SMART" id="SM00409">
    <property type="entry name" value="IG"/>
    <property type="match status" value="3"/>
</dbReference>
<accession>A0A023FFT4</accession>
<evidence type="ECO:0000256" key="1">
    <source>
        <dbReference type="ARBA" id="ARBA00004236"/>
    </source>
</evidence>
<dbReference type="GO" id="GO:0005886">
    <property type="term" value="C:plasma membrane"/>
    <property type="evidence" value="ECO:0007669"/>
    <property type="project" value="UniProtKB-SubCell"/>
</dbReference>
<keyword evidence="9" id="KW-1133">Transmembrane helix</keyword>
<dbReference type="InterPro" id="IPR007110">
    <property type="entry name" value="Ig-like_dom"/>
</dbReference>
<evidence type="ECO:0000256" key="9">
    <source>
        <dbReference type="SAM" id="Phobius"/>
    </source>
</evidence>
<feature type="transmembrane region" description="Helical" evidence="9">
    <location>
        <begin position="39"/>
        <end position="58"/>
    </location>
</feature>
<keyword evidence="5 9" id="KW-0472">Membrane</keyword>
<dbReference type="PANTHER" id="PTHR12231">
    <property type="entry name" value="CTX-RELATED TYPE I TRANSMEMBRANE PROTEIN"/>
    <property type="match status" value="1"/>
</dbReference>
<feature type="domain" description="Ig-like" evidence="10">
    <location>
        <begin position="63"/>
        <end position="162"/>
    </location>
</feature>
<dbReference type="SUPFAM" id="SSF48726">
    <property type="entry name" value="Immunoglobulin"/>
    <property type="match status" value="3"/>
</dbReference>
<dbReference type="Gene3D" id="2.60.40.10">
    <property type="entry name" value="Immunoglobulins"/>
    <property type="match status" value="3"/>
</dbReference>
<dbReference type="InterPro" id="IPR013106">
    <property type="entry name" value="Ig_V-set"/>
</dbReference>
<keyword evidence="9" id="KW-0812">Transmembrane</keyword>
<organism evidence="11">
    <name type="scientific">Amblyomma cajennense</name>
    <name type="common">Cayenne tick</name>
    <name type="synonym">Acarus cajennensis</name>
    <dbReference type="NCBI Taxonomy" id="34607"/>
    <lineage>
        <taxon>Eukaryota</taxon>
        <taxon>Metazoa</taxon>
        <taxon>Ecdysozoa</taxon>
        <taxon>Arthropoda</taxon>
        <taxon>Chelicerata</taxon>
        <taxon>Arachnida</taxon>
        <taxon>Acari</taxon>
        <taxon>Parasitiformes</taxon>
        <taxon>Ixodida</taxon>
        <taxon>Ixodoidea</taxon>
        <taxon>Ixodidae</taxon>
        <taxon>Amblyomminae</taxon>
        <taxon>Amblyomma</taxon>
    </lineage>
</organism>
<dbReference type="InterPro" id="IPR003599">
    <property type="entry name" value="Ig_sub"/>
</dbReference>
<dbReference type="SMART" id="SM00406">
    <property type="entry name" value="IGv"/>
    <property type="match status" value="2"/>
</dbReference>
<dbReference type="EMBL" id="GBBK01004934">
    <property type="protein sequence ID" value="JAC19548.1"/>
    <property type="molecule type" value="mRNA"/>
</dbReference>
<sequence>HERSRSTAVAAPAARAPSGETLPCDDDADCSLLGRARNFMCAMAQVILFFAALVTLGSCQQSPVISYISKEMVVGIGDTVDLQCSVQYAEAYPIIWVKINQQDPSNNLFISSGSKAIVPDQRFSIRHDEGSNTYTLQITKLQETDSGLYQCQIILGPTSKLSSNVYVHVRVPPIISDNSTRSVIASTGQNITLECYATGHPTPHISWRRENNDLLPTGGAVYRGNILSIFNVSKNDRGTYYCIADNGVGNGARRNIGVEVEFAPVVSVDRPRYGQALQNPMDLLCHIEAFPSPSIVWLKDGYQLNDNQYYQISIFSTADEFTDSSLRIISIEKKQYGNYTCKALNKLGSDEKIIELYETVNVICPPACDKSYQAAASHLRISFTCFLVMLLTVCLFVLNKKQ</sequence>
<evidence type="ECO:0000256" key="2">
    <source>
        <dbReference type="ARBA" id="ARBA00022475"/>
    </source>
</evidence>
<proteinExistence type="evidence at transcript level"/>
<protein>
    <submittedName>
        <fullName evidence="11">Putative lachesin</fullName>
    </submittedName>
</protein>
<dbReference type="Pfam" id="PF07679">
    <property type="entry name" value="I-set"/>
    <property type="match status" value="1"/>
</dbReference>
<dbReference type="InterPro" id="IPR051170">
    <property type="entry name" value="Neural/epithelial_adhesion"/>
</dbReference>
<name>A0A023FFT4_AMBCJ</name>
<evidence type="ECO:0000259" key="10">
    <source>
        <dbReference type="PROSITE" id="PS50835"/>
    </source>
</evidence>
<comment type="subcellular location">
    <subcellularLocation>
        <location evidence="1">Cell membrane</location>
    </subcellularLocation>
</comment>
<keyword evidence="4" id="KW-0677">Repeat</keyword>
<evidence type="ECO:0000313" key="11">
    <source>
        <dbReference type="EMBL" id="JAC19548.1"/>
    </source>
</evidence>
<keyword evidence="8" id="KW-0393">Immunoglobulin domain</keyword>
<evidence type="ECO:0000256" key="3">
    <source>
        <dbReference type="ARBA" id="ARBA00022729"/>
    </source>
</evidence>
<dbReference type="Pfam" id="PF13927">
    <property type="entry name" value="Ig_3"/>
    <property type="match status" value="1"/>
</dbReference>
<keyword evidence="7" id="KW-0325">Glycoprotein</keyword>
<dbReference type="FunFam" id="2.60.40.10:FF:000005">
    <property type="entry name" value="Neuronal cell adhesion molecule"/>
    <property type="match status" value="1"/>
</dbReference>
<dbReference type="InterPro" id="IPR036179">
    <property type="entry name" value="Ig-like_dom_sf"/>
</dbReference>
<dbReference type="PANTHER" id="PTHR12231:SF220">
    <property type="entry name" value="LACHESIN"/>
    <property type="match status" value="1"/>
</dbReference>
<dbReference type="InterPro" id="IPR013098">
    <property type="entry name" value="Ig_I-set"/>
</dbReference>
<feature type="domain" description="Ig-like" evidence="10">
    <location>
        <begin position="172"/>
        <end position="259"/>
    </location>
</feature>